<proteinExistence type="inferred from homology"/>
<dbReference type="SUPFAM" id="SSF116734">
    <property type="entry name" value="DNA methylase specificity domain"/>
    <property type="match status" value="2"/>
</dbReference>
<dbReference type="InterPro" id="IPR044946">
    <property type="entry name" value="Restrct_endonuc_typeI_TRD_sf"/>
</dbReference>
<feature type="domain" description="Type I restriction modification DNA specificity" evidence="4">
    <location>
        <begin position="239"/>
        <end position="404"/>
    </location>
</feature>
<dbReference type="InterPro" id="IPR052021">
    <property type="entry name" value="Type-I_RS_S_subunit"/>
</dbReference>
<dbReference type="Proteomes" id="UP000635565">
    <property type="component" value="Unassembled WGS sequence"/>
</dbReference>
<keyword evidence="3" id="KW-0238">DNA-binding</keyword>
<gene>
    <name evidence="5" type="primary">hsdS-1</name>
    <name evidence="5" type="ORF">KSZ_09930</name>
</gene>
<reference evidence="5 6" key="1">
    <citation type="journal article" date="2021" name="Int. J. Syst. Evol. Microbiol.">
        <title>Reticulibacter mediterranei gen. nov., sp. nov., within the new family Reticulibacteraceae fam. nov., and Ktedonospora formicarum gen. nov., sp. nov., Ktedonobacter robiniae sp. nov., Dictyobacter formicarum sp. nov. and Dictyobacter arantiisoli sp. nov., belonging to the class Ktedonobacteria.</title>
        <authorList>
            <person name="Yabe S."/>
            <person name="Zheng Y."/>
            <person name="Wang C.M."/>
            <person name="Sakai Y."/>
            <person name="Abe K."/>
            <person name="Yokota A."/>
            <person name="Donadio S."/>
            <person name="Cavaletti L."/>
            <person name="Monciardini P."/>
        </authorList>
    </citation>
    <scope>NUCLEOTIDE SEQUENCE [LARGE SCALE GENOMIC DNA]</scope>
    <source>
        <strain evidence="5 6">SOSP1-9</strain>
    </source>
</reference>
<dbReference type="InterPro" id="IPR000055">
    <property type="entry name" value="Restrct_endonuc_typeI_TRD"/>
</dbReference>
<organism evidence="5 6">
    <name type="scientific">Dictyobacter formicarum</name>
    <dbReference type="NCBI Taxonomy" id="2778368"/>
    <lineage>
        <taxon>Bacteria</taxon>
        <taxon>Bacillati</taxon>
        <taxon>Chloroflexota</taxon>
        <taxon>Ktedonobacteria</taxon>
        <taxon>Ktedonobacterales</taxon>
        <taxon>Dictyobacteraceae</taxon>
        <taxon>Dictyobacter</taxon>
    </lineage>
</organism>
<evidence type="ECO:0000256" key="3">
    <source>
        <dbReference type="ARBA" id="ARBA00023125"/>
    </source>
</evidence>
<sequence>MTEWEETTLGKICEDSGGNIQTGPFGSQLHASDYVSVGVPSIMPQNISDNRVIIDGIARIRDADARRLSRYLVKSGDIVYSRRGDVERRALIRETEEGWLCGTGCLRVRFGDKKPISSTFISYYLGVPNIRKWIVQHAVGATMPNLNTAILSDVPVRLPPYHEQKAIADVLSAFDDKIELNRQMNNTLESIVQALFKSWFMDFDPVKAKAEGQKPEGMDEATAALFPSDFTKSILGPIPEGWTISEIGKEVEVIGGSTPSTQEAAYWEDGNLCWATPKDLSKLKSPILLNTERKITELGVKQIPSGQLPINTVLLSSRAPVGYIALAKVPTSINQGFIAIKCIKDVSPYFVINWAYHKLDEIKARATGTTFAEISKSVFRPIKVIVPSKAIIQRFDDIAKPIYERITENERNVSSLTNARDLLLPLLISGKLRISDLPEEDDVS</sequence>
<evidence type="ECO:0000313" key="5">
    <source>
        <dbReference type="EMBL" id="GHO82987.1"/>
    </source>
</evidence>
<dbReference type="Gene3D" id="1.10.287.1120">
    <property type="entry name" value="Bipartite methylase S protein"/>
    <property type="match status" value="1"/>
</dbReference>
<dbReference type="RefSeq" id="WP_201360622.1">
    <property type="nucleotide sequence ID" value="NZ_BNJJ01000002.1"/>
</dbReference>
<comment type="caution">
    <text evidence="5">The sequence shown here is derived from an EMBL/GenBank/DDBJ whole genome shotgun (WGS) entry which is preliminary data.</text>
</comment>
<keyword evidence="6" id="KW-1185">Reference proteome</keyword>
<evidence type="ECO:0000256" key="2">
    <source>
        <dbReference type="ARBA" id="ARBA00022747"/>
    </source>
</evidence>
<comment type="similarity">
    <text evidence="1">Belongs to the type-I restriction system S methylase family.</text>
</comment>
<name>A0ABQ3VAS8_9CHLR</name>
<evidence type="ECO:0000259" key="4">
    <source>
        <dbReference type="Pfam" id="PF01420"/>
    </source>
</evidence>
<protein>
    <submittedName>
        <fullName evidence="5">Type I restriction system specificity protein</fullName>
    </submittedName>
</protein>
<evidence type="ECO:0000313" key="6">
    <source>
        <dbReference type="Proteomes" id="UP000635565"/>
    </source>
</evidence>
<dbReference type="Gene3D" id="3.90.220.20">
    <property type="entry name" value="DNA methylase specificity domains"/>
    <property type="match status" value="2"/>
</dbReference>
<dbReference type="EMBL" id="BNJJ01000002">
    <property type="protein sequence ID" value="GHO82987.1"/>
    <property type="molecule type" value="Genomic_DNA"/>
</dbReference>
<feature type="domain" description="Type I restriction modification DNA specificity" evidence="4">
    <location>
        <begin position="3"/>
        <end position="189"/>
    </location>
</feature>
<evidence type="ECO:0000256" key="1">
    <source>
        <dbReference type="ARBA" id="ARBA00010923"/>
    </source>
</evidence>
<accession>A0ABQ3VAS8</accession>
<dbReference type="CDD" id="cd16961">
    <property type="entry name" value="RMtype1_S_TRD-CR_like"/>
    <property type="match status" value="1"/>
</dbReference>
<dbReference type="PANTHER" id="PTHR30408:SF12">
    <property type="entry name" value="TYPE I RESTRICTION ENZYME MJAVIII SPECIFICITY SUBUNIT"/>
    <property type="match status" value="1"/>
</dbReference>
<dbReference type="PANTHER" id="PTHR30408">
    <property type="entry name" value="TYPE-1 RESTRICTION ENZYME ECOKI SPECIFICITY PROTEIN"/>
    <property type="match status" value="1"/>
</dbReference>
<keyword evidence="2" id="KW-0680">Restriction system</keyword>
<dbReference type="Pfam" id="PF01420">
    <property type="entry name" value="Methylase_S"/>
    <property type="match status" value="2"/>
</dbReference>